<evidence type="ECO:0000256" key="1">
    <source>
        <dbReference type="SAM" id="MobiDB-lite"/>
    </source>
</evidence>
<proteinExistence type="predicted"/>
<feature type="non-terminal residue" evidence="2">
    <location>
        <position position="42"/>
    </location>
</feature>
<feature type="non-terminal residue" evidence="2">
    <location>
        <position position="1"/>
    </location>
</feature>
<gene>
    <name evidence="2" type="ORF">AVDCRST_MAG67-2868</name>
</gene>
<feature type="region of interest" description="Disordered" evidence="1">
    <location>
        <begin position="1"/>
        <end position="42"/>
    </location>
</feature>
<dbReference type="GO" id="GO:0005524">
    <property type="term" value="F:ATP binding"/>
    <property type="evidence" value="ECO:0007669"/>
    <property type="project" value="UniProtKB-KW"/>
</dbReference>
<accession>A0A6J4T5B7</accession>
<dbReference type="AlphaFoldDB" id="A0A6J4T5B7"/>
<name>A0A6J4T5B7_9ACTN</name>
<feature type="compositionally biased region" description="Basic residues" evidence="1">
    <location>
        <begin position="16"/>
        <end position="30"/>
    </location>
</feature>
<keyword evidence="2" id="KW-0067">ATP-binding</keyword>
<sequence length="42" mass="4944">GRDHGRATDQAIRRDARGRRPVLHGRRRARDRLSGAQRRRQV</sequence>
<feature type="compositionally biased region" description="Basic and acidic residues" evidence="1">
    <location>
        <begin position="1"/>
        <end position="15"/>
    </location>
</feature>
<organism evidence="2">
    <name type="scientific">uncultured Solirubrobacteraceae bacterium</name>
    <dbReference type="NCBI Taxonomy" id="1162706"/>
    <lineage>
        <taxon>Bacteria</taxon>
        <taxon>Bacillati</taxon>
        <taxon>Actinomycetota</taxon>
        <taxon>Thermoleophilia</taxon>
        <taxon>Solirubrobacterales</taxon>
        <taxon>Solirubrobacteraceae</taxon>
        <taxon>environmental samples</taxon>
    </lineage>
</organism>
<evidence type="ECO:0000313" key="2">
    <source>
        <dbReference type="EMBL" id="CAA9514340.1"/>
    </source>
</evidence>
<protein>
    <submittedName>
        <fullName evidence="2">Efflux ABC transporter, ATP-binding protein</fullName>
    </submittedName>
</protein>
<keyword evidence="2" id="KW-0547">Nucleotide-binding</keyword>
<reference evidence="2" key="1">
    <citation type="submission" date="2020-02" db="EMBL/GenBank/DDBJ databases">
        <authorList>
            <person name="Meier V. D."/>
        </authorList>
    </citation>
    <scope>NUCLEOTIDE SEQUENCE</scope>
    <source>
        <strain evidence="2">AVDCRST_MAG67</strain>
    </source>
</reference>
<dbReference type="EMBL" id="CADCVQ010000122">
    <property type="protein sequence ID" value="CAA9514340.1"/>
    <property type="molecule type" value="Genomic_DNA"/>
</dbReference>